<keyword evidence="2" id="KW-1133">Transmembrane helix</keyword>
<feature type="compositionally biased region" description="Low complexity" evidence="1">
    <location>
        <begin position="87"/>
        <end position="108"/>
    </location>
</feature>
<accession>A0ABU1RTX3</accession>
<evidence type="ECO:0000256" key="1">
    <source>
        <dbReference type="SAM" id="MobiDB-lite"/>
    </source>
</evidence>
<gene>
    <name evidence="3" type="ORF">J2W94_002506</name>
</gene>
<proteinExistence type="predicted"/>
<feature type="compositionally biased region" description="Pro residues" evidence="1">
    <location>
        <begin position="186"/>
        <end position="195"/>
    </location>
</feature>
<sequence>MKFYPPEPLTPEERELAQLTAQLGPQGEPSTALDARILAAAHAALDRKQPSRRKPRWPVAMGLAASVIFAVGIAWQLRPLQQAPVLASAEAPMPAAAAEPEAVMADSAPGSPSVPPEAAMADDKAAAAAAAPAYEEAAQAPPPVKNLAPPSEQRVDRPRQIDRSATRASEPSRRQAQVAGNLGAGAPPPPAPPAPAAMAAAAPAAEPSVSFAPDPHDAYSYSARDAAADSAVPNAGLLAEKPRAEALAEAKAARANASARQKEGASLDRIEVTGSRLKRTDLQVPVSDDAQLPVNEWLERVRTRYGLGDAGAAKQSLLLFVKDHPSEPVPGDLEPLLEE</sequence>
<comment type="caution">
    <text evidence="3">The sequence shown here is derived from an EMBL/GenBank/DDBJ whole genome shotgun (WGS) entry which is preliminary data.</text>
</comment>
<keyword evidence="4" id="KW-1185">Reference proteome</keyword>
<dbReference type="EMBL" id="JAVDTT010000003">
    <property type="protein sequence ID" value="MDR6842212.1"/>
    <property type="molecule type" value="Genomic_DNA"/>
</dbReference>
<feature type="compositionally biased region" description="Low complexity" evidence="1">
    <location>
        <begin position="126"/>
        <end position="139"/>
    </location>
</feature>
<evidence type="ECO:0000256" key="2">
    <source>
        <dbReference type="SAM" id="Phobius"/>
    </source>
</evidence>
<dbReference type="RefSeq" id="WP_310093886.1">
    <property type="nucleotide sequence ID" value="NZ_JAVDTT010000003.1"/>
</dbReference>
<feature type="compositionally biased region" description="Low complexity" evidence="1">
    <location>
        <begin position="196"/>
        <end position="207"/>
    </location>
</feature>
<dbReference type="Proteomes" id="UP001254759">
    <property type="component" value="Unassembled WGS sequence"/>
</dbReference>
<evidence type="ECO:0000313" key="3">
    <source>
        <dbReference type="EMBL" id="MDR6842212.1"/>
    </source>
</evidence>
<feature type="region of interest" description="Disordered" evidence="1">
    <location>
        <begin position="87"/>
        <end position="213"/>
    </location>
</feature>
<organism evidence="3 4">
    <name type="scientific">Pseudoxanthomonas sacheonensis</name>
    <dbReference type="NCBI Taxonomy" id="443615"/>
    <lineage>
        <taxon>Bacteria</taxon>
        <taxon>Pseudomonadati</taxon>
        <taxon>Pseudomonadota</taxon>
        <taxon>Gammaproteobacteria</taxon>
        <taxon>Lysobacterales</taxon>
        <taxon>Lysobacteraceae</taxon>
        <taxon>Pseudoxanthomonas</taxon>
    </lineage>
</organism>
<keyword evidence="2" id="KW-0812">Transmembrane</keyword>
<name>A0ABU1RTX3_9GAMM</name>
<feature type="compositionally biased region" description="Basic and acidic residues" evidence="1">
    <location>
        <begin position="153"/>
        <end position="173"/>
    </location>
</feature>
<keyword evidence="2" id="KW-0472">Membrane</keyword>
<reference evidence="3 4" key="1">
    <citation type="submission" date="2023-07" db="EMBL/GenBank/DDBJ databases">
        <title>Sorghum-associated microbial communities from plants grown in Nebraska, USA.</title>
        <authorList>
            <person name="Schachtman D."/>
        </authorList>
    </citation>
    <scope>NUCLEOTIDE SEQUENCE [LARGE SCALE GENOMIC DNA]</scope>
    <source>
        <strain evidence="3 4">BE107</strain>
    </source>
</reference>
<protein>
    <submittedName>
        <fullName evidence="3">Uncharacterized protein</fullName>
    </submittedName>
</protein>
<evidence type="ECO:0000313" key="4">
    <source>
        <dbReference type="Proteomes" id="UP001254759"/>
    </source>
</evidence>
<feature type="transmembrane region" description="Helical" evidence="2">
    <location>
        <begin position="57"/>
        <end position="77"/>
    </location>
</feature>